<sequence>MGTILVGNAPCSWGTLEFEGLPQQPIGYQQMLDELAETGYTGTELGDWGFMPTEPELLQEELASRQLHLTGAYVGFPLRDPVSHKPGEAVALRTARLLAAVADALGQPVRPFLVLADANGTDPVRTAHAGRVTPAMGMSEAEWEIFAQGANRIARAVAAETGLTTVFHPHCAGFVETPAEIERLLKLTDPVLLGLVFDTGHYAFGAGGCATLLEALDRFADRIRYIHFKDCSQERLEQARREEWDYFTAVRHGIFCELGQGCVDFPGVLAWLRAHDYQGYITVEQDVLPGMGTPKESAARNRAYLRSIGL</sequence>
<proteinExistence type="predicted"/>
<dbReference type="InParanoid" id="A0A540VM21"/>
<protein>
    <submittedName>
        <fullName evidence="2">TIM barrel protein</fullName>
    </submittedName>
</protein>
<reference evidence="2 3" key="1">
    <citation type="submission" date="2019-06" db="EMBL/GenBank/DDBJ databases">
        <title>Genome sequence of Litorilinea aerophila BAA-2444.</title>
        <authorList>
            <person name="Maclea K.S."/>
            <person name="Maurais E.G."/>
            <person name="Iannazzi L.C."/>
        </authorList>
    </citation>
    <scope>NUCLEOTIDE SEQUENCE [LARGE SCALE GENOMIC DNA]</scope>
    <source>
        <strain evidence="2 3">ATCC BAA-2444</strain>
    </source>
</reference>
<dbReference type="Gene3D" id="3.20.20.150">
    <property type="entry name" value="Divalent-metal-dependent TIM barrel enzymes"/>
    <property type="match status" value="1"/>
</dbReference>
<dbReference type="AlphaFoldDB" id="A0A540VM21"/>
<evidence type="ECO:0000313" key="3">
    <source>
        <dbReference type="Proteomes" id="UP000317371"/>
    </source>
</evidence>
<feature type="domain" description="Xylose isomerase-like TIM barrel" evidence="1">
    <location>
        <begin position="32"/>
        <end position="307"/>
    </location>
</feature>
<gene>
    <name evidence="2" type="ORF">FKZ61_03950</name>
</gene>
<dbReference type="InterPro" id="IPR013022">
    <property type="entry name" value="Xyl_isomerase-like_TIM-brl"/>
</dbReference>
<dbReference type="PANTHER" id="PTHR12110">
    <property type="entry name" value="HYDROXYPYRUVATE ISOMERASE"/>
    <property type="match status" value="1"/>
</dbReference>
<comment type="caution">
    <text evidence="2">The sequence shown here is derived from an EMBL/GenBank/DDBJ whole genome shotgun (WGS) entry which is preliminary data.</text>
</comment>
<dbReference type="PANTHER" id="PTHR12110:SF41">
    <property type="entry name" value="INOSOSE DEHYDRATASE"/>
    <property type="match status" value="1"/>
</dbReference>
<evidence type="ECO:0000259" key="1">
    <source>
        <dbReference type="Pfam" id="PF01261"/>
    </source>
</evidence>
<dbReference type="Proteomes" id="UP000317371">
    <property type="component" value="Unassembled WGS sequence"/>
</dbReference>
<accession>A0A540VM21</accession>
<organism evidence="2 3">
    <name type="scientific">Litorilinea aerophila</name>
    <dbReference type="NCBI Taxonomy" id="1204385"/>
    <lineage>
        <taxon>Bacteria</taxon>
        <taxon>Bacillati</taxon>
        <taxon>Chloroflexota</taxon>
        <taxon>Caldilineae</taxon>
        <taxon>Caldilineales</taxon>
        <taxon>Caldilineaceae</taxon>
        <taxon>Litorilinea</taxon>
    </lineage>
</organism>
<dbReference type="InterPro" id="IPR050312">
    <property type="entry name" value="IolE/XylAMocC-like"/>
</dbReference>
<dbReference type="RefSeq" id="WP_141608779.1">
    <property type="nucleotide sequence ID" value="NZ_VIGC02000004.1"/>
</dbReference>
<dbReference type="FunCoup" id="A0A540VM21">
    <property type="interactions" value="37"/>
</dbReference>
<dbReference type="OrthoDB" id="9798407at2"/>
<dbReference type="SUPFAM" id="SSF51658">
    <property type="entry name" value="Xylose isomerase-like"/>
    <property type="match status" value="1"/>
</dbReference>
<name>A0A540VM21_9CHLR</name>
<keyword evidence="3" id="KW-1185">Reference proteome</keyword>
<dbReference type="Pfam" id="PF01261">
    <property type="entry name" value="AP_endonuc_2"/>
    <property type="match status" value="1"/>
</dbReference>
<evidence type="ECO:0000313" key="2">
    <source>
        <dbReference type="EMBL" id="TQE97183.1"/>
    </source>
</evidence>
<dbReference type="InterPro" id="IPR036237">
    <property type="entry name" value="Xyl_isomerase-like_sf"/>
</dbReference>
<dbReference type="EMBL" id="VIGC01000004">
    <property type="protein sequence ID" value="TQE97183.1"/>
    <property type="molecule type" value="Genomic_DNA"/>
</dbReference>